<name>A0AAU9ILD2_9CILI</name>
<dbReference type="InterPro" id="IPR001394">
    <property type="entry name" value="Peptidase_C19_UCH"/>
</dbReference>
<dbReference type="InterPro" id="IPR050185">
    <property type="entry name" value="Ub_carboxyl-term_hydrolase"/>
</dbReference>
<evidence type="ECO:0000259" key="1">
    <source>
        <dbReference type="PROSITE" id="PS50235"/>
    </source>
</evidence>
<dbReference type="Proteomes" id="UP001162131">
    <property type="component" value="Unassembled WGS sequence"/>
</dbReference>
<comment type="caution">
    <text evidence="2">The sequence shown here is derived from an EMBL/GenBank/DDBJ whole genome shotgun (WGS) entry which is preliminary data.</text>
</comment>
<dbReference type="InterPro" id="IPR038765">
    <property type="entry name" value="Papain-like_cys_pep_sf"/>
</dbReference>
<feature type="domain" description="USP" evidence="1">
    <location>
        <begin position="1"/>
        <end position="83"/>
    </location>
</feature>
<evidence type="ECO:0000313" key="2">
    <source>
        <dbReference type="EMBL" id="CAG9314278.1"/>
    </source>
</evidence>
<dbReference type="PANTHER" id="PTHR21646">
    <property type="entry name" value="UBIQUITIN CARBOXYL-TERMINAL HYDROLASE"/>
    <property type="match status" value="1"/>
</dbReference>
<dbReference type="InterPro" id="IPR028889">
    <property type="entry name" value="USP"/>
</dbReference>
<sequence length="87" mass="10247">MPEILVFYVTDTSNKNRKLETEINFQESDYRLYALICYYGGGQCGHYIAYTCDNGKWYKFNDAFVTEDPPDYNHAYILFYLKLGNSI</sequence>
<keyword evidence="3" id="KW-1185">Reference proteome</keyword>
<dbReference type="GO" id="GO:0016579">
    <property type="term" value="P:protein deubiquitination"/>
    <property type="evidence" value="ECO:0007669"/>
    <property type="project" value="InterPro"/>
</dbReference>
<protein>
    <recommendedName>
        <fullName evidence="1">USP domain-containing protein</fullName>
    </recommendedName>
</protein>
<dbReference type="Gene3D" id="3.90.70.10">
    <property type="entry name" value="Cysteine proteinases"/>
    <property type="match status" value="1"/>
</dbReference>
<organism evidence="2 3">
    <name type="scientific">Blepharisma stoltei</name>
    <dbReference type="NCBI Taxonomy" id="1481888"/>
    <lineage>
        <taxon>Eukaryota</taxon>
        <taxon>Sar</taxon>
        <taxon>Alveolata</taxon>
        <taxon>Ciliophora</taxon>
        <taxon>Postciliodesmatophora</taxon>
        <taxon>Heterotrichea</taxon>
        <taxon>Heterotrichida</taxon>
        <taxon>Blepharismidae</taxon>
        <taxon>Blepharisma</taxon>
    </lineage>
</organism>
<evidence type="ECO:0000313" key="3">
    <source>
        <dbReference type="Proteomes" id="UP001162131"/>
    </source>
</evidence>
<dbReference type="PROSITE" id="PS50235">
    <property type="entry name" value="USP_3"/>
    <property type="match status" value="1"/>
</dbReference>
<dbReference type="SUPFAM" id="SSF54001">
    <property type="entry name" value="Cysteine proteinases"/>
    <property type="match status" value="1"/>
</dbReference>
<gene>
    <name evidence="2" type="ORF">BSTOLATCC_MIC10073</name>
</gene>
<dbReference type="Pfam" id="PF00443">
    <property type="entry name" value="UCH"/>
    <property type="match status" value="1"/>
</dbReference>
<reference evidence="2" key="1">
    <citation type="submission" date="2021-09" db="EMBL/GenBank/DDBJ databases">
        <authorList>
            <consortium name="AG Swart"/>
            <person name="Singh M."/>
            <person name="Singh A."/>
            <person name="Seah K."/>
            <person name="Emmerich C."/>
        </authorList>
    </citation>
    <scope>NUCLEOTIDE SEQUENCE</scope>
    <source>
        <strain evidence="2">ATCC30299</strain>
    </source>
</reference>
<dbReference type="AlphaFoldDB" id="A0AAU9ILD2"/>
<dbReference type="EMBL" id="CAJZBQ010000011">
    <property type="protein sequence ID" value="CAG9314278.1"/>
    <property type="molecule type" value="Genomic_DNA"/>
</dbReference>
<proteinExistence type="predicted"/>
<dbReference type="GO" id="GO:0004843">
    <property type="term" value="F:cysteine-type deubiquitinase activity"/>
    <property type="evidence" value="ECO:0007669"/>
    <property type="project" value="InterPro"/>
</dbReference>
<accession>A0AAU9ILD2</accession>